<evidence type="ECO:0000256" key="4">
    <source>
        <dbReference type="ARBA" id="ARBA00023163"/>
    </source>
</evidence>
<sequence>MSVGGGPGRHGAEAHVRGEVRRAGRNHDNRSSVRTVRVKPEASGPARRIGTHLPGRPSEERSEVDAMPRRKLGQLEAEVLAVLAGADDFLSPGDIAERLEGGTAYTTVNTILFRLLEKNLVERARKGRAYVYRLTADESGLAAERMFGHLRLAHDPSGVLTHFVHGLSPEEEAALRALLDEHRSDA</sequence>
<evidence type="ECO:0000256" key="2">
    <source>
        <dbReference type="ARBA" id="ARBA00023015"/>
    </source>
</evidence>
<keyword evidence="3" id="KW-0238">DNA-binding</keyword>
<keyword evidence="2" id="KW-0805">Transcription regulation</keyword>
<dbReference type="EMBL" id="JACHGN010000023">
    <property type="protein sequence ID" value="MBB5138379.1"/>
    <property type="molecule type" value="Genomic_DNA"/>
</dbReference>
<gene>
    <name evidence="6" type="ORF">HNP84_008133</name>
</gene>
<dbReference type="SUPFAM" id="SSF46785">
    <property type="entry name" value="Winged helix' DNA-binding domain"/>
    <property type="match status" value="1"/>
</dbReference>
<name>A0A840PHC9_9ACTN</name>
<dbReference type="InterPro" id="IPR036390">
    <property type="entry name" value="WH_DNA-bd_sf"/>
</dbReference>
<dbReference type="GO" id="GO:0045892">
    <property type="term" value="P:negative regulation of DNA-templated transcription"/>
    <property type="evidence" value="ECO:0007669"/>
    <property type="project" value="InterPro"/>
</dbReference>
<evidence type="ECO:0000256" key="1">
    <source>
        <dbReference type="ARBA" id="ARBA00011046"/>
    </source>
</evidence>
<comment type="caution">
    <text evidence="6">The sequence shown here is derived from an EMBL/GenBank/DDBJ whole genome shotgun (WGS) entry which is preliminary data.</text>
</comment>
<reference evidence="6 7" key="1">
    <citation type="submission" date="2020-08" db="EMBL/GenBank/DDBJ databases">
        <title>Genomic Encyclopedia of Type Strains, Phase IV (KMG-IV): sequencing the most valuable type-strain genomes for metagenomic binning, comparative biology and taxonomic classification.</title>
        <authorList>
            <person name="Goeker M."/>
        </authorList>
    </citation>
    <scope>NUCLEOTIDE SEQUENCE [LARGE SCALE GENOMIC DNA]</scope>
    <source>
        <strain evidence="6 7">DSM 45615</strain>
    </source>
</reference>
<dbReference type="Pfam" id="PF03965">
    <property type="entry name" value="Penicillinase_R"/>
    <property type="match status" value="1"/>
</dbReference>
<dbReference type="InterPro" id="IPR005650">
    <property type="entry name" value="BlaI_family"/>
</dbReference>
<dbReference type="AlphaFoldDB" id="A0A840PHC9"/>
<accession>A0A840PHC9</accession>
<comment type="similarity">
    <text evidence="1">Belongs to the BlaI transcriptional regulatory family.</text>
</comment>
<feature type="region of interest" description="Disordered" evidence="5">
    <location>
        <begin position="1"/>
        <end position="69"/>
    </location>
</feature>
<dbReference type="Gene3D" id="1.10.10.10">
    <property type="entry name" value="Winged helix-like DNA-binding domain superfamily/Winged helix DNA-binding domain"/>
    <property type="match status" value="1"/>
</dbReference>
<proteinExistence type="inferred from homology"/>
<evidence type="ECO:0000313" key="7">
    <source>
        <dbReference type="Proteomes" id="UP000578449"/>
    </source>
</evidence>
<keyword evidence="4" id="KW-0804">Transcription</keyword>
<feature type="compositionally biased region" description="Basic and acidic residues" evidence="5">
    <location>
        <begin position="10"/>
        <end position="31"/>
    </location>
</feature>
<keyword evidence="7" id="KW-1185">Reference proteome</keyword>
<evidence type="ECO:0000256" key="5">
    <source>
        <dbReference type="SAM" id="MobiDB-lite"/>
    </source>
</evidence>
<protein>
    <submittedName>
        <fullName evidence="6">Putative transcriptional regulator</fullName>
    </submittedName>
</protein>
<dbReference type="InterPro" id="IPR036388">
    <property type="entry name" value="WH-like_DNA-bd_sf"/>
</dbReference>
<evidence type="ECO:0000256" key="3">
    <source>
        <dbReference type="ARBA" id="ARBA00023125"/>
    </source>
</evidence>
<feature type="compositionally biased region" description="Basic and acidic residues" evidence="5">
    <location>
        <begin position="57"/>
        <end position="68"/>
    </location>
</feature>
<organism evidence="6 7">
    <name type="scientific">Thermocatellispora tengchongensis</name>
    <dbReference type="NCBI Taxonomy" id="1073253"/>
    <lineage>
        <taxon>Bacteria</taxon>
        <taxon>Bacillati</taxon>
        <taxon>Actinomycetota</taxon>
        <taxon>Actinomycetes</taxon>
        <taxon>Streptosporangiales</taxon>
        <taxon>Streptosporangiaceae</taxon>
        <taxon>Thermocatellispora</taxon>
    </lineage>
</organism>
<dbReference type="RefSeq" id="WP_312926809.1">
    <property type="nucleotide sequence ID" value="NZ_BAABIX010000019.1"/>
</dbReference>
<evidence type="ECO:0000313" key="6">
    <source>
        <dbReference type="EMBL" id="MBB5138379.1"/>
    </source>
</evidence>
<dbReference type="GO" id="GO:0003677">
    <property type="term" value="F:DNA binding"/>
    <property type="evidence" value="ECO:0007669"/>
    <property type="project" value="UniProtKB-KW"/>
</dbReference>
<dbReference type="Proteomes" id="UP000578449">
    <property type="component" value="Unassembled WGS sequence"/>
</dbReference>